<comment type="cofactor">
    <cofactor evidence="1">
        <name>pantetheine 4'-phosphate</name>
        <dbReference type="ChEBI" id="CHEBI:47942"/>
    </cofactor>
</comment>
<dbReference type="InterPro" id="IPR020845">
    <property type="entry name" value="AMP-binding_CS"/>
</dbReference>
<evidence type="ECO:0000313" key="9">
    <source>
        <dbReference type="EMBL" id="MEI5612325.1"/>
    </source>
</evidence>
<feature type="region of interest" description="Disordered" evidence="7">
    <location>
        <begin position="215"/>
        <end position="243"/>
    </location>
</feature>
<dbReference type="SUPFAM" id="SSF52777">
    <property type="entry name" value="CoA-dependent acyltransferases"/>
    <property type="match status" value="12"/>
</dbReference>
<evidence type="ECO:0000259" key="8">
    <source>
        <dbReference type="PROSITE" id="PS50075"/>
    </source>
</evidence>
<dbReference type="InterPro" id="IPR045851">
    <property type="entry name" value="AMP-bd_C_sf"/>
</dbReference>
<feature type="domain" description="Carrier" evidence="8">
    <location>
        <begin position="2959"/>
        <end position="3034"/>
    </location>
</feature>
<dbReference type="NCBIfam" id="TIGR01733">
    <property type="entry name" value="AA-adenyl-dom"/>
    <property type="match status" value="4"/>
</dbReference>
<dbReference type="NCBIfam" id="NF003417">
    <property type="entry name" value="PRK04813.1"/>
    <property type="match status" value="4"/>
</dbReference>
<reference evidence="9 10" key="1">
    <citation type="submission" date="2024-03" db="EMBL/GenBank/DDBJ databases">
        <title>First Report of Pectobacterium brasiliscabiei causing potato scab in china.</title>
        <authorList>
            <person name="Handique U."/>
        </authorList>
    </citation>
    <scope>NUCLEOTIDE SEQUENCE [LARGE SCALE GENOMIC DNA]</scope>
    <source>
        <strain evidence="9 10">ZRIMU1503</strain>
    </source>
</reference>
<dbReference type="PANTHER" id="PTHR45527">
    <property type="entry name" value="NONRIBOSOMAL PEPTIDE SYNTHETASE"/>
    <property type="match status" value="1"/>
</dbReference>
<dbReference type="Gene3D" id="3.30.300.30">
    <property type="match status" value="4"/>
</dbReference>
<dbReference type="InterPro" id="IPR020806">
    <property type="entry name" value="PKS_PP-bd"/>
</dbReference>
<evidence type="ECO:0000256" key="3">
    <source>
        <dbReference type="ARBA" id="ARBA00022553"/>
    </source>
</evidence>
<dbReference type="PROSITE" id="PS00012">
    <property type="entry name" value="PHOSPHOPANTETHEINE"/>
    <property type="match status" value="4"/>
</dbReference>
<keyword evidence="10" id="KW-1185">Reference proteome</keyword>
<dbReference type="Gene3D" id="3.30.559.10">
    <property type="entry name" value="Chloramphenicol acetyltransferase-like domain"/>
    <property type="match status" value="6"/>
</dbReference>
<dbReference type="InterPro" id="IPR013120">
    <property type="entry name" value="FAR_NAD-bd"/>
</dbReference>
<feature type="domain" description="Carrier" evidence="8">
    <location>
        <begin position="4011"/>
        <end position="4086"/>
    </location>
</feature>
<dbReference type="InterPro" id="IPR042099">
    <property type="entry name" value="ANL_N_sf"/>
</dbReference>
<dbReference type="InterPro" id="IPR001242">
    <property type="entry name" value="Condensation_dom"/>
</dbReference>
<keyword evidence="5" id="KW-0677">Repeat</keyword>
<gene>
    <name evidence="9" type="ORF">WB403_24520</name>
</gene>
<feature type="domain" description="Carrier" evidence="8">
    <location>
        <begin position="1929"/>
        <end position="2004"/>
    </location>
</feature>
<dbReference type="InterPro" id="IPR010060">
    <property type="entry name" value="NRPS_synth"/>
</dbReference>
<keyword evidence="3" id="KW-0597">Phosphoprotein</keyword>
<dbReference type="CDD" id="cd05930">
    <property type="entry name" value="A_NRPS"/>
    <property type="match status" value="3"/>
</dbReference>
<keyword evidence="4" id="KW-0436">Ligase</keyword>
<dbReference type="NCBIfam" id="TIGR01720">
    <property type="entry name" value="NRPS-para261"/>
    <property type="match status" value="1"/>
</dbReference>
<accession>A0ABU8GJF8</accession>
<dbReference type="Gene3D" id="3.40.50.720">
    <property type="entry name" value="NAD(P)-binding Rossmann-like Domain"/>
    <property type="match status" value="1"/>
</dbReference>
<dbReference type="InterPro" id="IPR036291">
    <property type="entry name" value="NAD(P)-bd_dom_sf"/>
</dbReference>
<dbReference type="Gene3D" id="3.30.559.30">
    <property type="entry name" value="Nonribosomal peptide synthetase, condensation domain"/>
    <property type="match status" value="6"/>
</dbReference>
<dbReference type="CDD" id="cd19543">
    <property type="entry name" value="DCL_NRPS"/>
    <property type="match status" value="1"/>
</dbReference>
<keyword evidence="2" id="KW-0596">Phosphopantetheine</keyword>
<feature type="compositionally biased region" description="Low complexity" evidence="7">
    <location>
        <begin position="215"/>
        <end position="233"/>
    </location>
</feature>
<evidence type="ECO:0000256" key="5">
    <source>
        <dbReference type="ARBA" id="ARBA00022737"/>
    </source>
</evidence>
<keyword evidence="6" id="KW-0045">Antibiotic biosynthesis</keyword>
<evidence type="ECO:0000313" key="10">
    <source>
        <dbReference type="Proteomes" id="UP001365781"/>
    </source>
</evidence>
<dbReference type="Proteomes" id="UP001365781">
    <property type="component" value="Unassembled WGS sequence"/>
</dbReference>
<dbReference type="Pfam" id="PF00668">
    <property type="entry name" value="Condensation"/>
    <property type="match status" value="6"/>
</dbReference>
<feature type="region of interest" description="Disordered" evidence="7">
    <location>
        <begin position="5047"/>
        <end position="5067"/>
    </location>
</feature>
<dbReference type="SUPFAM" id="SSF56801">
    <property type="entry name" value="Acetyl-CoA synthetase-like"/>
    <property type="match status" value="4"/>
</dbReference>
<dbReference type="InterPro" id="IPR023213">
    <property type="entry name" value="CAT-like_dom_sf"/>
</dbReference>
<sequence>MRSAAPTHQGLPLTAAQHGVWVAQRLAPDSPLYTCGIYYDVPGPVDRALLARAVERAVAETEALRVRFQDDGETVRQSVDPAVQGELEYLDLSGEADPAGAARAWIDADLARPVPVTGDRLFRHTLLRLGPDRHWFHFRYHHILLDGYGQVLHCRRLLEVYTALAAGEEPPASGFGTLSEVLAEERTYLDSARRERDGTYWRGEFADLPESTELGSALPGSAATTASPSHATGLAPSLPSATGRLTEPTARRIRGLAGSRWSLPVIAAMAAHTHRITGAHDVVVRVFMAARLSPRALATPAMLVNDVPLRIRVDGSTTFTELLDRVAARLAEASRHQRYPHDDLRRDLAAAAHPGTLSGPSVNVLSFAAARLPFGTAQADAHQLASGPVRDLALHAFGGPEAGDGIQLTVNAHPGRFTPGTAAAHRDRYTRLLTAATEHPDRPLGALDLLDDAERERFHTHNDTGHATDPRSLVDLFEAQDPAAEAVVFEGERLTYGGLNARVNRLAHALRARGVGPESRVAVKLPRSPELIVALWAVLKTGAAYVPVDTGYPADRIAYLVADSRATLVLDEETVRALGQGQPDTNPGVVLRGDHAAYVIHTSGTTGRPKGTVVTHAGIGNMLAWMQDEYRLTPADRVVHKTPVGFDVSVWEVFWTLTRGATLVVARPGGHRDPAYLTRLVRDERVTVIHFVPAMLGPFLDEYEGEKEGEYEDGPTASLRMVSCGGEALSAGLADRFHRVCGARLHNSYGPTEFSVTATSHACAPGEPVTIGTPTHNSRAYVLDPALRPVPDGITGELYLAGVQLARGYLDRPGATAERFVADPHGPAGTRMYRTGDLVRRRADGGLDFVGRADDQIKINGQRVEPAEVEAVLATVPGVEQAVVLVHDSATGARQLVGYATGAPVTDPRAYLARRLPAHMVPVTVFVLPSIPVTPNGKVDRRALPAPARPAGGRAPSTAAERTLHTLAAALLGRPELGIDDDLFALGADSIHAIQLVSRARRQGLHLTPQDVFDHPTVARLAAVTTTAPAAPPVEDDPVGELPGTPMARRLAERTGSTAGFAQSLLLATGPGLTYDRLTAALQRVLDRHDALRMRGRYIRPVGAVRAEDCLTHVRDEEADGQDVAAPRDRAARDADVARHKEAARRALSPDDGVTVRAVWFDHGPAHPGRLLLVLHHLVVDGVSWRILLTDLAEALKGAELSPPGTSLRRWTGLLQAPLDELPLWTDLLSTPEPVLGTRPLDPARDVHGTARSVTVTVPADLTRTLLATLPAAYRAGPDDILLAALSAAVQRRRGEGPVLVDLEGHGRDHLPPGTDLSTTVGWFTRIHPVRLGAGTETGARLIKRIKEELRAVPHGGRGHDLLRDRLTGLRAPQIAFNYLGRLDAHDLGGWHLADGEAAVGLLADDDLALTHALQIDAHVRDGELTAQWTYPPGVLTETEVRALAEAWTEALTELAAHTRGGLTVSDVPLVRITQEELDRFRGATDVLPLSPLQEGLLFLALYEPEDPYVGQLVLETDGGFDPERMRAAATALLHRHPNLRSAFRSRSAGAPVQVVPAEVKIPWEERDEDDLAAFLARDRARGFSVVRPPLLRFTALGDRRLVLTHHHLLLDGWSLPLLVRELFTLYGGAELPPPAAPYRDYLAWLDRQDHETTAGVWRERLDGLRAPTLLARADRASDGHGVHELVLSEGLTDALTATARTHRLTLNTVVQGLWGLLLGAFTGRDDVVFGATVSGRPPELPGAESMLGLFVNTLPVRVRIDRDETLTALLTRLQREQRSLHAHQHASLAELTRASGFDALFDTVVAFENYPMDDGIEAGGLRLAHADLAERTHYPVTLSVFPGARLRLKFSYLVGAFDTPAVTRLADLLTELFGRFGRFGQSDGAAAELDVPASELLAVDDADRLLVMGAAAVETGSAPVAPAGGGGEPRSPEETSLCAIVADVLGVERVGVDDEFFALGGTSILMIRLVHRVRDEFGVDVSLRDLFAAPTVAGVAARLTSLAPQAKRLTAEERPVRVPLSFAQERMWFLQSLQGSSGTYNIPLAIRLTGTLDTDALAGALAELVARHEALRTVYPEDAEGPHQVVLPPDTPYTTEYVRDAAPDLAADAARAFDLTRDVPLRTTLYETGPDTYVLLLVVHHIAADGASLRPMAEDITTGYRARTGTATPGFPELTVQYPDFAIWQRETLATDLPRQIEYWKRHLDGLPPEVTFPGDRPRPAVATHRGDHVEFPVAPELYQRMLDLAGRTRTTPFMVLQAAVSLLLTRLGAGEDIPLGGVIADRPDSVLDDVVGVFINTLVYRMDTSGDPSFEELLVRVRETGLAAYAHQGVPFERLVEEVNPERSRSRHAFFQVMLAWLDLTEARFDLPGVTADPGPVTSGTAKFDVHFDCHVHEGGGLLCRLEYATDLYDRRTAESFAARFVRVLERVTADPGQRLSEVDVLGAADRALVLTGWNDTTVAFGAESPAVALLEAHALRTPDAEAVRFEGESVTYGEFDGRVNRLAHALRERGVGPESRVAVMLPRSVDLMVALWAVLKAGAAYVPIDTGYPADRIAYILADSNARLLISDRDVDGFERIAPDAEGAARNPGAPTANPGAAAHGDNAAYVIYTSGSTGRPKGTVNTYAGMANRLWWMQRDHRLVPGERVLQSTPVSFDVSVWEVFWTLMYGGTLVVARPDGHRDPLYLERLMREESVAVVHLSASMLGAYLAETGLPDSVRLVVSGDEALPAELVRRFHDDSRAVLLNAYGPTEAAVDVTAWAAPPDTETVLIGGPVANTRVYVLDSTLAPVAPGAPGELYVEGVQLARGYLDRPALTAERFVASPYGPPGARMYRTGDLARWTADGELEYLGRADNQVKLRGFRVELGEIEDALTDHPAVARAAAAVHGQWLVGYVVPAAPGVPVDAEELRDRLAARLPEYMVPAQIVTLDVLPLTPNGKLDRRALPVPDLAHTAGRGPRTPQEEILCGLFAEVLRVPEVSIDDDFFALGGHSLLVTRLAGRIRAALDTDLDLSVLFEATTVARLAVRLDGSGPRRTGVTALPREGRLPLSYAQERLWFLHRFEGPSPTYNLPVALRLTGDLDVAALTVALDDLAGRHEALRTVFAEDEHGPHQVVLASVPPLTVVRATEEELDERVADAVRTPFDLTAQPPLRATLFDLGAGDHVLLLVLHHIAGDGASMAPLARDLADAYAARARGEAPGWAQLPLQYADFAVWQRAALGEADDPHSALSRQLDHWRTTLTGLPEQLELPFDRPRPAVPTHRGDTVPLAVEPAVHEALVRLAREHHTTVFMVVHAALATLLHRLGAGDDIVIGSPVANRADEALTPLVGFFANNLVLRTDLTGDPDFTEVLRRVRAADLAAYAHQDVPFERVVEAVNPARSTARHPLFQTGLNFNNADQQAALDLAVDLPGLTARVRPVASPAAKFDLSFFLTERPEGGIGGLLEFATDLFDRDSAARIAERFTRLLTAVVAEPGRPVREFDVVDADERRLLLTEWNSNDHEVPARTLTDLIEGQTARTPDAPAVVLGATELSYAELDARADRLARHLLDLGAGPERYVAVLMPASEDIPVTLLAALKTGAGYLPLDPAHPADRLAFMLRDIAPVAVVTTAELVAKVGALTDAPVVTTADPAIAAQPSGPLTAVERRPEHAAFVIFTSGSTGRPKAVVVEHRSLVAYLAWATHEYESLRRRVLVHSPVSFDLTATGMFGPLISGGTVELVRWGASGPDPDAAVTRPDFVKATPSHLHLLGVVPEEYSPEGQLVLGGESLLGDVLDAWRARHPGVTVLNEYGPTETTIGCSLFRIEPGDPVPPGVITIGTPAWNTRMYVLDALLRPAPVGTAGELYVAGDLVTRGYHGRPGLTAGRFVADPFGAPGTRMYRTGDLARWTASGRLEFVSRVDDQVKIRGFRIELGEVEAVLTAQPGIDAAAVVVREDTPGDKRLVAYVVPEPDHPADPAALRAAAARALPDYMVPAAFVVLEKLPLTANGKIARKALPAPDRTAEGTGRPPAEGMERRVADLFAAVLGVPDVGADDDFFHLGGHSLLAARLVNRFRAELGTELSIREVFERPTVARLAELPAGRPTPAARPPLVRRERPERVPLSAAQRRMWFLDRLDGRSRTYTIPVVLRMTGALDADALRDAFGDLCRRHDVLRTVIADGPEGPHQVVVDTEPRFTVRPYDPANRDSTAFDANGLDPVGLDPAAFDAGLAEAARSPFALDRQPPIQAVLFTDGEREHALLLLLHHIAGDGASMRPLAADLSTAYTARLAGRAPDWAPLPLQYADYALWERELPTDRLDFWTRELAGIPDQTELPTDRPRPAVASQRGGTVPFTVPAALRDRVEALGRERGASAFMVLHATLVTLLDRLGAGHDIVIGTPVEGRPDTALEGLVGLFANTLALRADTSGDPTFEELLDRVRAADVAAYDHTDVPFEQLVEVLNPVRSRSRHPLFQVMLTVNQQAIAPTLTGLDVTVGDVPGGRAKFDLSLAFVETGERGEGGWSGSVEYASDLFDRATAEGVADRYLRLLEEVTADPARPLHALPLLTPVERDDVLVRRNDTGRPLPGASLPEMFEAQVKHTPHAVAVVADSREAIWATDAAGATEPTCDELTYDELNRRANRLARHLIALGAGPETVVAVVLPRRPEVVVALLAVLKTGAAYLPVDPANPRARIDALVADAGARIVLDVETCPAVPDDLPDGDLGIPVHPHQAAYLIHTSGSTGRPKGVVVEHGPLAAYLSEAAAMYPAASGESLVHTSLAFDMPVTTLFTPLVTGGRVRFADLDENTPTPALLKVTPSHLRILESLPDRVSDARDLVIGGEALDGTALRAWRDRHPEAVVINEYGPTEATVGCVVHRLEPGDALDAGPVPIGRPIGNARVYVLDERLQPVPDGVWGELYLAGAGLARGYAGRPGQSAERFVADPYGPPGTRMYRVGDRARWNRAGVLEYAGRVDDQVKIRGYRIEPGEIETALTALDGVARAAVIAREDRPGDQRLVAYVVPGAETPLAADELKARLAAVLPAHLVPSAFVEVDTIPLNANGKLDRRALPAPPDTAAGTGRAPRTEQETLLCGVFAEVLGVPEVSADDDFFALGGHSLLAVRLAGRIGETLAVRFGLSALLEAPTPAGLARHLAEGGPNAVSWVPDSEAELSPVLRFTSGMALSGSPDARNAVPCAGGPREILLTGATGFVGAFLLAELLHRTPARVHCLVRARTDAEAGERLTGALRRYGIDLGSASDESRLNVVRGDLAAVDLGLDPAEWAELRERVDTIVHGGAHVHHLSPYTRLKPANVEGTRTLLRLAAEGRPKPFHHLSTLGVFGLGQDSRLVTEDSPITDEKHPFGNGYAASKWVADRLVERAFERGATGAIHRLGRVWAHTSTGAVGPDDMFSRLLTSCAALGCHPVGPDLEEALFPVDVLARAVVELILTGTGTARVHHLHHPRSVGVDAFMSGHDRMRGTVCEPVPLTEWLRRLRRASERGQDLPILPYQADLEEHARNTPDPWQPTLAFDNDRTLRRLRDLAVPIPDIDEAAITRYWDFVER</sequence>
<dbReference type="Gene3D" id="3.40.50.980">
    <property type="match status" value="4"/>
</dbReference>
<dbReference type="NCBIfam" id="TIGR01746">
    <property type="entry name" value="Thioester-redct"/>
    <property type="match status" value="1"/>
</dbReference>
<dbReference type="SMART" id="SM00823">
    <property type="entry name" value="PKS_PP"/>
    <property type="match status" value="5"/>
</dbReference>
<dbReference type="PANTHER" id="PTHR45527:SF1">
    <property type="entry name" value="FATTY ACID SYNTHASE"/>
    <property type="match status" value="1"/>
</dbReference>
<dbReference type="Pfam" id="PF00550">
    <property type="entry name" value="PP-binding"/>
    <property type="match status" value="5"/>
</dbReference>
<dbReference type="Gene3D" id="1.10.1200.10">
    <property type="entry name" value="ACP-like"/>
    <property type="match status" value="5"/>
</dbReference>
<comment type="caution">
    <text evidence="9">The sequence shown here is derived from an EMBL/GenBank/DDBJ whole genome shotgun (WGS) entry which is preliminary data.</text>
</comment>
<evidence type="ECO:0000256" key="2">
    <source>
        <dbReference type="ARBA" id="ARBA00022450"/>
    </source>
</evidence>
<dbReference type="Gene3D" id="2.30.38.10">
    <property type="entry name" value="Luciferase, Domain 3"/>
    <property type="match status" value="2"/>
</dbReference>
<dbReference type="InterPro" id="IPR006162">
    <property type="entry name" value="Ppantetheine_attach_site"/>
</dbReference>
<feature type="domain" description="Carrier" evidence="8">
    <location>
        <begin position="5065"/>
        <end position="5140"/>
    </location>
</feature>
<dbReference type="Pfam" id="PF07993">
    <property type="entry name" value="NAD_binding_4"/>
    <property type="match status" value="1"/>
</dbReference>
<dbReference type="InterPro" id="IPR009081">
    <property type="entry name" value="PP-bd_ACP"/>
</dbReference>
<dbReference type="InterPro" id="IPR010071">
    <property type="entry name" value="AA_adenyl_dom"/>
</dbReference>
<dbReference type="InterPro" id="IPR010080">
    <property type="entry name" value="Thioester_reductase-like_dom"/>
</dbReference>
<evidence type="ECO:0000256" key="1">
    <source>
        <dbReference type="ARBA" id="ARBA00001957"/>
    </source>
</evidence>
<dbReference type="InterPro" id="IPR036736">
    <property type="entry name" value="ACP-like_sf"/>
</dbReference>
<dbReference type="CDD" id="cd19540">
    <property type="entry name" value="LCL_NRPS-like"/>
    <property type="match status" value="3"/>
</dbReference>
<dbReference type="SUPFAM" id="SSF47336">
    <property type="entry name" value="ACP-like"/>
    <property type="match status" value="5"/>
</dbReference>
<organism evidence="9 10">
    <name type="scientific">Streptomyces brasiliscabiei</name>
    <dbReference type="NCBI Taxonomy" id="2736302"/>
    <lineage>
        <taxon>Bacteria</taxon>
        <taxon>Bacillati</taxon>
        <taxon>Actinomycetota</taxon>
        <taxon>Actinomycetes</taxon>
        <taxon>Kitasatosporales</taxon>
        <taxon>Streptomycetaceae</taxon>
        <taxon>Streptomyces</taxon>
    </lineage>
</organism>
<dbReference type="EMBL" id="JBBAYM010000016">
    <property type="protein sequence ID" value="MEI5612325.1"/>
    <property type="molecule type" value="Genomic_DNA"/>
</dbReference>
<dbReference type="Pfam" id="PF13193">
    <property type="entry name" value="AMP-binding_C"/>
    <property type="match status" value="4"/>
</dbReference>
<dbReference type="PROSITE" id="PS50075">
    <property type="entry name" value="CARRIER"/>
    <property type="match status" value="5"/>
</dbReference>
<dbReference type="CDD" id="cd17646">
    <property type="entry name" value="A_NRPS_AB3403-like"/>
    <property type="match status" value="1"/>
</dbReference>
<proteinExistence type="predicted"/>
<feature type="compositionally biased region" description="Low complexity" evidence="7">
    <location>
        <begin position="944"/>
        <end position="958"/>
    </location>
</feature>
<evidence type="ECO:0000256" key="4">
    <source>
        <dbReference type="ARBA" id="ARBA00022598"/>
    </source>
</evidence>
<dbReference type="InterPro" id="IPR025110">
    <property type="entry name" value="AMP-bd_C"/>
</dbReference>
<protein>
    <submittedName>
        <fullName evidence="9">Amino acid adenylation domain-containing protein</fullName>
    </submittedName>
</protein>
<dbReference type="SUPFAM" id="SSF51735">
    <property type="entry name" value="NAD(P)-binding Rossmann-fold domains"/>
    <property type="match status" value="1"/>
</dbReference>
<feature type="domain" description="Carrier" evidence="8">
    <location>
        <begin position="955"/>
        <end position="1029"/>
    </location>
</feature>
<name>A0ABU8GJF8_9ACTN</name>
<dbReference type="InterPro" id="IPR000873">
    <property type="entry name" value="AMP-dep_synth/lig_dom"/>
</dbReference>
<dbReference type="PROSITE" id="PS00455">
    <property type="entry name" value="AMP_BINDING"/>
    <property type="match status" value="4"/>
</dbReference>
<dbReference type="Pfam" id="PF00501">
    <property type="entry name" value="AMP-binding"/>
    <property type="match status" value="4"/>
</dbReference>
<dbReference type="RefSeq" id="WP_336542767.1">
    <property type="nucleotide sequence ID" value="NZ_JBBAYL010000007.1"/>
</dbReference>
<evidence type="ECO:0000256" key="7">
    <source>
        <dbReference type="SAM" id="MobiDB-lite"/>
    </source>
</evidence>
<dbReference type="Gene3D" id="3.40.50.12780">
    <property type="entry name" value="N-terminal domain of ligase-like"/>
    <property type="match status" value="2"/>
</dbReference>
<feature type="region of interest" description="Disordered" evidence="7">
    <location>
        <begin position="939"/>
        <end position="958"/>
    </location>
</feature>
<dbReference type="CDD" id="cd05235">
    <property type="entry name" value="SDR_e1"/>
    <property type="match status" value="1"/>
</dbReference>
<evidence type="ECO:0000256" key="6">
    <source>
        <dbReference type="ARBA" id="ARBA00023194"/>
    </source>
</evidence>